<evidence type="ECO:0000256" key="9">
    <source>
        <dbReference type="ARBA" id="ARBA00042745"/>
    </source>
</evidence>
<dbReference type="InterPro" id="IPR002877">
    <property type="entry name" value="RNA_MeTrfase_FtsJ_dom"/>
</dbReference>
<dbReference type="PANTHER" id="PTHR10920:SF18">
    <property type="entry name" value="RRNA METHYLTRANSFERASE 2, MITOCHONDRIAL"/>
    <property type="match status" value="1"/>
</dbReference>
<proteinExistence type="predicted"/>
<reference evidence="12" key="2">
    <citation type="submission" date="2021-03" db="EMBL/GenBank/DDBJ databases">
        <title>Alternative transmission patterns in independently acquired nutritional co-symbionts of Dictyopharidae planthoppers.</title>
        <authorList>
            <person name="Michalik A."/>
            <person name="Lukasik P."/>
        </authorList>
    </citation>
    <scope>NUCLEOTIDE SEQUENCE</scope>
    <source>
        <strain evidence="12">RANSCY</strain>
    </source>
</reference>
<protein>
    <recommendedName>
        <fullName evidence="7">Ribosomal RNA large subunit methyltransferase E</fullName>
        <ecNumber evidence="6">2.1.1.166</ecNumber>
    </recommendedName>
    <alternativeName>
        <fullName evidence="9">23S rRNA Um2552 methyltransferase</fullName>
    </alternativeName>
    <alternativeName>
        <fullName evidence="8">rRNA (uridine-2'-O-)-methyltransferase</fullName>
    </alternativeName>
</protein>
<reference evidence="12" key="1">
    <citation type="submission" date="2021-02" db="EMBL/GenBank/DDBJ databases">
        <authorList>
            <person name="Franco D."/>
        </authorList>
    </citation>
    <scope>NUCLEOTIDE SEQUENCE</scope>
    <source>
        <strain evidence="12">RANSCY</strain>
    </source>
</reference>
<dbReference type="PANTHER" id="PTHR10920">
    <property type="entry name" value="RIBOSOMAL RNA METHYLTRANSFERASE"/>
    <property type="match status" value="1"/>
</dbReference>
<keyword evidence="4" id="KW-0949">S-adenosyl-L-methionine</keyword>
<comment type="catalytic activity">
    <reaction evidence="10">
        <text>uridine(2552) in 23S rRNA + S-adenosyl-L-methionine = 2'-O-methyluridine(2552) in 23S rRNA + S-adenosyl-L-homocysteine + H(+)</text>
        <dbReference type="Rhea" id="RHEA:42720"/>
        <dbReference type="Rhea" id="RHEA-COMP:10202"/>
        <dbReference type="Rhea" id="RHEA-COMP:10203"/>
        <dbReference type="ChEBI" id="CHEBI:15378"/>
        <dbReference type="ChEBI" id="CHEBI:57856"/>
        <dbReference type="ChEBI" id="CHEBI:59789"/>
        <dbReference type="ChEBI" id="CHEBI:65315"/>
        <dbReference type="ChEBI" id="CHEBI:74478"/>
        <dbReference type="EC" id="2.1.1.166"/>
    </reaction>
</comment>
<dbReference type="InterPro" id="IPR029063">
    <property type="entry name" value="SAM-dependent_MTases_sf"/>
</dbReference>
<dbReference type="GO" id="GO:0008650">
    <property type="term" value="F:rRNA (uridine-2'-O-)-methyltransferase activity"/>
    <property type="evidence" value="ECO:0007669"/>
    <property type="project" value="TreeGrafter"/>
</dbReference>
<keyword evidence="3" id="KW-0808">Transferase</keyword>
<dbReference type="EMBL" id="CP071412">
    <property type="protein sequence ID" value="QSW38031.1"/>
    <property type="molecule type" value="Genomic_DNA"/>
</dbReference>
<keyword evidence="1" id="KW-0698">rRNA processing</keyword>
<evidence type="ECO:0000259" key="11">
    <source>
        <dbReference type="Pfam" id="PF01728"/>
    </source>
</evidence>
<evidence type="ECO:0000256" key="10">
    <source>
        <dbReference type="ARBA" id="ARBA00048970"/>
    </source>
</evidence>
<evidence type="ECO:0000313" key="12">
    <source>
        <dbReference type="EMBL" id="QSW38031.1"/>
    </source>
</evidence>
<evidence type="ECO:0000313" key="13">
    <source>
        <dbReference type="Proteomes" id="UP000663347"/>
    </source>
</evidence>
<organism evidence="12 13">
    <name type="scientific">Candidatus Vidania fulgoroideorum</name>
    <dbReference type="NCBI Taxonomy" id="881286"/>
    <lineage>
        <taxon>Bacteria</taxon>
        <taxon>Pseudomonadati</taxon>
        <taxon>Pseudomonadota</taxon>
        <taxon>Betaproteobacteria</taxon>
        <taxon>Candidatus Vidania</taxon>
    </lineage>
</organism>
<name>A0A975AE95_9PROT</name>
<sequence length="184" mass="21656">MIYLNNLRSISFFKIMEIDLKLRIIKPEYKVLELGCFPGGWTQYILSVYKEVKLVSIDKDQIRNFRSKNFSFIRSNIYSSNIFKLIRIASKSNFNLIISDTCINISGIYLADKIKYIKLIKRILLISKLFLLKGGNLLFKIMLGSLEGKIRKMFRSFFRVSFIRLSCTKNNSSEVFVYCNCFRF</sequence>
<accession>A0A975AE95</accession>
<feature type="domain" description="Ribosomal RNA methyltransferase FtsJ" evidence="11">
    <location>
        <begin position="8"/>
        <end position="180"/>
    </location>
</feature>
<gene>
    <name evidence="12" type="ORF">JSR06_00315</name>
</gene>
<evidence type="ECO:0000256" key="3">
    <source>
        <dbReference type="ARBA" id="ARBA00022679"/>
    </source>
</evidence>
<evidence type="ECO:0000256" key="1">
    <source>
        <dbReference type="ARBA" id="ARBA00022552"/>
    </source>
</evidence>
<evidence type="ECO:0000256" key="7">
    <source>
        <dbReference type="ARBA" id="ARBA00041129"/>
    </source>
</evidence>
<dbReference type="Gene3D" id="3.40.50.150">
    <property type="entry name" value="Vaccinia Virus protein VP39"/>
    <property type="match status" value="1"/>
</dbReference>
<dbReference type="Proteomes" id="UP000663347">
    <property type="component" value="Chromosome"/>
</dbReference>
<dbReference type="Pfam" id="PF01728">
    <property type="entry name" value="FtsJ"/>
    <property type="match status" value="1"/>
</dbReference>
<evidence type="ECO:0000256" key="8">
    <source>
        <dbReference type="ARBA" id="ARBA00041995"/>
    </source>
</evidence>
<dbReference type="AlphaFoldDB" id="A0A975AE95"/>
<dbReference type="EC" id="2.1.1.166" evidence="6"/>
<evidence type="ECO:0000256" key="5">
    <source>
        <dbReference type="ARBA" id="ARBA00037569"/>
    </source>
</evidence>
<dbReference type="InterPro" id="IPR050082">
    <property type="entry name" value="RNA_methyltr_RlmE"/>
</dbReference>
<keyword evidence="2 12" id="KW-0489">Methyltransferase</keyword>
<evidence type="ECO:0000256" key="4">
    <source>
        <dbReference type="ARBA" id="ARBA00022691"/>
    </source>
</evidence>
<dbReference type="SUPFAM" id="SSF53335">
    <property type="entry name" value="S-adenosyl-L-methionine-dependent methyltransferases"/>
    <property type="match status" value="1"/>
</dbReference>
<evidence type="ECO:0000256" key="2">
    <source>
        <dbReference type="ARBA" id="ARBA00022603"/>
    </source>
</evidence>
<comment type="function">
    <text evidence="5">Specifically methylates the uridine in position 2552 of 23S rRNA at the 2'-O position of the ribose in the fully assembled 50S ribosomal subunit.</text>
</comment>
<evidence type="ECO:0000256" key="6">
    <source>
        <dbReference type="ARBA" id="ARBA00038861"/>
    </source>
</evidence>